<dbReference type="GO" id="GO:0016747">
    <property type="term" value="F:acyltransferase activity, transferring groups other than amino-acyl groups"/>
    <property type="evidence" value="ECO:0007669"/>
    <property type="project" value="InterPro"/>
</dbReference>
<dbReference type="Pfam" id="PF01757">
    <property type="entry name" value="Acyl_transf_3"/>
    <property type="match status" value="1"/>
</dbReference>
<dbReference type="AlphaFoldDB" id="A0A395VYK8"/>
<organism evidence="3 4">
    <name type="scientific">Bacteroides ovatus</name>
    <dbReference type="NCBI Taxonomy" id="28116"/>
    <lineage>
        <taxon>Bacteria</taxon>
        <taxon>Pseudomonadati</taxon>
        <taxon>Bacteroidota</taxon>
        <taxon>Bacteroidia</taxon>
        <taxon>Bacteroidales</taxon>
        <taxon>Bacteroidaceae</taxon>
        <taxon>Bacteroides</taxon>
    </lineage>
</organism>
<evidence type="ECO:0000313" key="3">
    <source>
        <dbReference type="EMBL" id="RGS84532.1"/>
    </source>
</evidence>
<feature type="transmembrane region" description="Helical" evidence="1">
    <location>
        <begin position="255"/>
        <end position="275"/>
    </location>
</feature>
<gene>
    <name evidence="3" type="ORF">DWX70_09135</name>
</gene>
<evidence type="ECO:0000313" key="4">
    <source>
        <dbReference type="Proteomes" id="UP000266492"/>
    </source>
</evidence>
<feature type="transmembrane region" description="Helical" evidence="1">
    <location>
        <begin position="62"/>
        <end position="80"/>
    </location>
</feature>
<protein>
    <recommendedName>
        <fullName evidence="2">Acyltransferase 3 domain-containing protein</fullName>
    </recommendedName>
</protein>
<dbReference type="EMBL" id="QRVZ01000006">
    <property type="protein sequence ID" value="RGS84532.1"/>
    <property type="molecule type" value="Genomic_DNA"/>
</dbReference>
<sequence length="344" mass="39696">MIITLFLFIICVVAICKNASKSLSEKQKFTDVLKFVTALFVVNGHLFVFGGGPHSWAQEMNIGPLCVSLFFFLSGYGLMCSYERKGAAYFKGFLSHRLGRVIFPLITAYIVTLPVYRIVVGEIDWHTVFSTFYWGGPFLRFSWYVTEIVLLYLFFYVIMRSSVSKQHKIYILTFLILLMMGVLIATKQPIWYIESLPAFMIGFWFQRYENMICNEFLIGGGKKIGVVILLSLVLLITFHWHFVAKYIQVLSAFRYQYVSYYIMNIVFVILIIIAMKGVEIHITFPSALTNSYYEIYLMQNCSMLALRDVTSSFPVYWLGVMLLTVVLAVLMHKGNSLLMKNLKI</sequence>
<keyword evidence="1" id="KW-0812">Transmembrane</keyword>
<feature type="domain" description="Acyltransferase 3" evidence="2">
    <location>
        <begin position="30"/>
        <end position="331"/>
    </location>
</feature>
<name>A0A395VYK8_BACOV</name>
<evidence type="ECO:0000256" key="1">
    <source>
        <dbReference type="SAM" id="Phobius"/>
    </source>
</evidence>
<evidence type="ECO:0000259" key="2">
    <source>
        <dbReference type="Pfam" id="PF01757"/>
    </source>
</evidence>
<keyword evidence="1" id="KW-1133">Transmembrane helix</keyword>
<feature type="transmembrane region" description="Helical" evidence="1">
    <location>
        <begin position="224"/>
        <end position="243"/>
    </location>
</feature>
<keyword evidence="1" id="KW-0472">Membrane</keyword>
<reference evidence="3 4" key="1">
    <citation type="submission" date="2018-08" db="EMBL/GenBank/DDBJ databases">
        <title>A genome reference for cultivated species of the human gut microbiota.</title>
        <authorList>
            <person name="Zou Y."/>
            <person name="Xue W."/>
            <person name="Luo G."/>
        </authorList>
    </citation>
    <scope>NUCLEOTIDE SEQUENCE [LARGE SCALE GENOMIC DNA]</scope>
    <source>
        <strain evidence="3 4">AF20-9LB</strain>
    </source>
</reference>
<dbReference type="Proteomes" id="UP000266492">
    <property type="component" value="Unassembled WGS sequence"/>
</dbReference>
<accession>A0A395VYK8</accession>
<dbReference type="RefSeq" id="WP_118418617.1">
    <property type="nucleotide sequence ID" value="NZ_CAKJYT010000009.1"/>
</dbReference>
<feature type="transmembrane region" description="Helical" evidence="1">
    <location>
        <begin position="170"/>
        <end position="193"/>
    </location>
</feature>
<proteinExistence type="predicted"/>
<feature type="transmembrane region" description="Helical" evidence="1">
    <location>
        <begin position="313"/>
        <end position="331"/>
    </location>
</feature>
<feature type="transmembrane region" description="Helical" evidence="1">
    <location>
        <begin position="141"/>
        <end position="158"/>
    </location>
</feature>
<dbReference type="InterPro" id="IPR002656">
    <property type="entry name" value="Acyl_transf_3_dom"/>
</dbReference>
<comment type="caution">
    <text evidence="3">The sequence shown here is derived from an EMBL/GenBank/DDBJ whole genome shotgun (WGS) entry which is preliminary data.</text>
</comment>
<feature type="transmembrane region" description="Helical" evidence="1">
    <location>
        <begin position="101"/>
        <end position="121"/>
    </location>
</feature>